<dbReference type="OrthoDB" id="3638028at2"/>
<reference evidence="1 2" key="1">
    <citation type="submission" date="2018-05" db="EMBL/GenBank/DDBJ databases">
        <title>Genomic Encyclopedia of Type Strains, Phase IV (KMG-IV): sequencing the most valuable type-strain genomes for metagenomic binning, comparative biology and taxonomic classification.</title>
        <authorList>
            <person name="Goeker M."/>
        </authorList>
    </citation>
    <scope>NUCLEOTIDE SEQUENCE [LARGE SCALE GENOMIC DNA]</scope>
    <source>
        <strain evidence="1 2">DSM 44704</strain>
    </source>
</reference>
<protein>
    <submittedName>
        <fullName evidence="1">Streptomycin 6-kinase</fullName>
    </submittedName>
</protein>
<dbReference type="SUPFAM" id="SSF56112">
    <property type="entry name" value="Protein kinase-like (PK-like)"/>
    <property type="match status" value="1"/>
</dbReference>
<dbReference type="EMBL" id="QJKF01000008">
    <property type="protein sequence ID" value="PXX61523.1"/>
    <property type="molecule type" value="Genomic_DNA"/>
</dbReference>
<dbReference type="Pfam" id="PF04655">
    <property type="entry name" value="APH_6_hur"/>
    <property type="match status" value="1"/>
</dbReference>
<dbReference type="GO" id="GO:0019748">
    <property type="term" value="P:secondary metabolic process"/>
    <property type="evidence" value="ECO:0007669"/>
    <property type="project" value="InterPro"/>
</dbReference>
<keyword evidence="2" id="KW-1185">Reference proteome</keyword>
<sequence>MSIVPEFFAERLARNEGPQARAWLARLPELAEEYRRRWDLRLDGPPMHGYAGLVLPATRADGSAVVLKLSIMTPETRDEPLALAAWNGVGAVRLLESDPAQGVLLLERLDESRSLLTEPIEDAVRIATGLLRRLAIPAPAGLSRDLRTVAERYAAELPEEWRRLGEPFPRKLLDAAVDACNHLGPSAGRLLANEDLHYENVLAGAREPWLVIDPQPLVGEPEFTTLSLIWNRHAESTLDDRFAAIVDGAGLDADRARAWTLVRAVRNWLYFLDDDDTEGDHYLTVQRIAPWALR</sequence>
<dbReference type="Proteomes" id="UP000247569">
    <property type="component" value="Unassembled WGS sequence"/>
</dbReference>
<dbReference type="GO" id="GO:0016301">
    <property type="term" value="F:kinase activity"/>
    <property type="evidence" value="ECO:0007669"/>
    <property type="project" value="UniProtKB-KW"/>
</dbReference>
<evidence type="ECO:0000313" key="1">
    <source>
        <dbReference type="EMBL" id="PXX61523.1"/>
    </source>
</evidence>
<gene>
    <name evidence="1" type="ORF">DFR70_10881</name>
</gene>
<dbReference type="AlphaFoldDB" id="A0A318JVP7"/>
<keyword evidence="1" id="KW-0418">Kinase</keyword>
<dbReference type="InterPro" id="IPR006748">
    <property type="entry name" value="NH2Glyco/OHUrea_AB-resist_kin"/>
</dbReference>
<dbReference type="RefSeq" id="WP_040732448.1">
    <property type="nucleotide sequence ID" value="NZ_QJKF01000008.1"/>
</dbReference>
<name>A0A318JVP7_9NOCA</name>
<dbReference type="GO" id="GO:0016773">
    <property type="term" value="F:phosphotransferase activity, alcohol group as acceptor"/>
    <property type="evidence" value="ECO:0007669"/>
    <property type="project" value="InterPro"/>
</dbReference>
<keyword evidence="1" id="KW-0808">Transferase</keyword>
<dbReference type="InterPro" id="IPR011009">
    <property type="entry name" value="Kinase-like_dom_sf"/>
</dbReference>
<proteinExistence type="predicted"/>
<accession>A0A318JVP7</accession>
<comment type="caution">
    <text evidence="1">The sequence shown here is derived from an EMBL/GenBank/DDBJ whole genome shotgun (WGS) entry which is preliminary data.</text>
</comment>
<evidence type="ECO:0000313" key="2">
    <source>
        <dbReference type="Proteomes" id="UP000247569"/>
    </source>
</evidence>
<organism evidence="1 2">
    <name type="scientific">Nocardia tenerifensis</name>
    <dbReference type="NCBI Taxonomy" id="228006"/>
    <lineage>
        <taxon>Bacteria</taxon>
        <taxon>Bacillati</taxon>
        <taxon>Actinomycetota</taxon>
        <taxon>Actinomycetes</taxon>
        <taxon>Mycobacteriales</taxon>
        <taxon>Nocardiaceae</taxon>
        <taxon>Nocardia</taxon>
    </lineage>
</organism>